<dbReference type="PANTHER" id="PTHR40465">
    <property type="entry name" value="CHROMOSOME 1, WHOLE GENOME SHOTGUN SEQUENCE"/>
    <property type="match status" value="1"/>
</dbReference>
<dbReference type="OrthoDB" id="2535105at2759"/>
<accession>A0A8H6XYI4</accession>
<evidence type="ECO:0000313" key="4">
    <source>
        <dbReference type="Proteomes" id="UP000620124"/>
    </source>
</evidence>
<organism evidence="3 4">
    <name type="scientific">Mycena venus</name>
    <dbReference type="NCBI Taxonomy" id="2733690"/>
    <lineage>
        <taxon>Eukaryota</taxon>
        <taxon>Fungi</taxon>
        <taxon>Dikarya</taxon>
        <taxon>Basidiomycota</taxon>
        <taxon>Agaricomycotina</taxon>
        <taxon>Agaricomycetes</taxon>
        <taxon>Agaricomycetidae</taxon>
        <taxon>Agaricales</taxon>
        <taxon>Marasmiineae</taxon>
        <taxon>Mycenaceae</taxon>
        <taxon>Mycena</taxon>
    </lineage>
</organism>
<feature type="domain" description="DUF6534" evidence="2">
    <location>
        <begin position="277"/>
        <end position="359"/>
    </location>
</feature>
<evidence type="ECO:0000313" key="3">
    <source>
        <dbReference type="EMBL" id="KAF7348726.1"/>
    </source>
</evidence>
<reference evidence="3" key="1">
    <citation type="submission" date="2020-05" db="EMBL/GenBank/DDBJ databases">
        <title>Mycena genomes resolve the evolution of fungal bioluminescence.</title>
        <authorList>
            <person name="Tsai I.J."/>
        </authorList>
    </citation>
    <scope>NUCLEOTIDE SEQUENCE</scope>
    <source>
        <strain evidence="3">CCC161011</strain>
    </source>
</reference>
<dbReference type="Proteomes" id="UP000620124">
    <property type="component" value="Unassembled WGS sequence"/>
</dbReference>
<feature type="transmembrane region" description="Helical" evidence="1">
    <location>
        <begin position="340"/>
        <end position="365"/>
    </location>
</feature>
<proteinExistence type="predicted"/>
<feature type="transmembrane region" description="Helical" evidence="1">
    <location>
        <begin position="313"/>
        <end position="334"/>
    </location>
</feature>
<keyword evidence="4" id="KW-1185">Reference proteome</keyword>
<feature type="transmembrane region" description="Helical" evidence="1">
    <location>
        <begin position="265"/>
        <end position="292"/>
    </location>
</feature>
<feature type="transmembrane region" description="Helical" evidence="1">
    <location>
        <begin position="157"/>
        <end position="178"/>
    </location>
</feature>
<dbReference type="EMBL" id="JACAZI010000011">
    <property type="protein sequence ID" value="KAF7348726.1"/>
    <property type="molecule type" value="Genomic_DNA"/>
</dbReference>
<dbReference type="PANTHER" id="PTHR40465:SF1">
    <property type="entry name" value="DUF6534 DOMAIN-CONTAINING PROTEIN"/>
    <property type="match status" value="1"/>
</dbReference>
<feature type="transmembrane region" description="Helical" evidence="1">
    <location>
        <begin position="120"/>
        <end position="145"/>
    </location>
</feature>
<protein>
    <recommendedName>
        <fullName evidence="2">DUF6534 domain-containing protein</fullName>
    </recommendedName>
</protein>
<feature type="transmembrane region" description="Helical" evidence="1">
    <location>
        <begin position="229"/>
        <end position="253"/>
    </location>
</feature>
<dbReference type="InterPro" id="IPR045339">
    <property type="entry name" value="DUF6534"/>
</dbReference>
<sequence length="425" mass="47659">MQLRTAIPLSPGDYAHTLPCPHPLELRLCELPALGPGCKMLPVFSSSFDDDLIFHPGVYNIPTIQIGTPVRLHQSYFRITAGRSYPQYWSQIIYERLIHLQDTTTHCMDSALSYDANPTLGAYLIGVLISYVLLGVVTTQVYMYYSCFPEDSLKLKALVAFVWTCEVAHALCMGHALYQFTVMDHLHPQLDAGPLPQSLDAVVFFSGIIAACVQGFFSFRIYALCKKRYIPIILWCLAFLHLLGSTVVFVATLRMASIASYEVHWGWLSTALWCIGAAADFLTAATLVTYLYGQRTNAQRRMISVVDKIILWTIERGILTSASGIVMAICFAVMPHNLTWLAVFVVVSRLYSNSLLARLAICIFYHANHKLMRDLVCSLNARVTLRAMNDLEVSLQFLTPAVTLPRDGVQITKATEIRYDIDRDL</sequence>
<feature type="transmembrane region" description="Helical" evidence="1">
    <location>
        <begin position="198"/>
        <end position="217"/>
    </location>
</feature>
<dbReference type="AlphaFoldDB" id="A0A8H6XYI4"/>
<dbReference type="Pfam" id="PF20152">
    <property type="entry name" value="DUF6534"/>
    <property type="match status" value="1"/>
</dbReference>
<keyword evidence="1" id="KW-0812">Transmembrane</keyword>
<keyword evidence="1" id="KW-1133">Transmembrane helix</keyword>
<evidence type="ECO:0000256" key="1">
    <source>
        <dbReference type="SAM" id="Phobius"/>
    </source>
</evidence>
<evidence type="ECO:0000259" key="2">
    <source>
        <dbReference type="Pfam" id="PF20152"/>
    </source>
</evidence>
<name>A0A8H6XYI4_9AGAR</name>
<comment type="caution">
    <text evidence="3">The sequence shown here is derived from an EMBL/GenBank/DDBJ whole genome shotgun (WGS) entry which is preliminary data.</text>
</comment>
<gene>
    <name evidence="3" type="ORF">MVEN_01391600</name>
</gene>
<keyword evidence="1" id="KW-0472">Membrane</keyword>